<dbReference type="CDD" id="cd20267">
    <property type="entry name" value="Complex1_LYR_LYRM7"/>
    <property type="match status" value="1"/>
</dbReference>
<comment type="similarity">
    <text evidence="2">Belongs to the complex I LYR family. MZM1 subfamily.</text>
</comment>
<evidence type="ECO:0000256" key="2">
    <source>
        <dbReference type="ARBA" id="ARBA00009949"/>
    </source>
</evidence>
<evidence type="ECO:0000256" key="5">
    <source>
        <dbReference type="ARBA" id="ARBA00022946"/>
    </source>
</evidence>
<proteinExistence type="inferred from homology"/>
<dbReference type="PhylomeDB" id="A0A061BD62"/>
<evidence type="ECO:0000256" key="6">
    <source>
        <dbReference type="ARBA" id="ARBA00023128"/>
    </source>
</evidence>
<keyword evidence="5" id="KW-0809">Transit peptide</keyword>
<comment type="subunit">
    <text evidence="3">Interacts with RIP1.</text>
</comment>
<sequence>MATRQKALLAYRNALRATQIAFQGDYPVLAAARAEIKKGYYQPDETKSVEERIQHLEDVSKFLLSNIVQGKKTESGKYHLNIHKYTELGDNETIKSPRKPTMVAGNGGCCGGGQRVLKERPSV</sequence>
<evidence type="ECO:0000256" key="7">
    <source>
        <dbReference type="ARBA" id="ARBA00023186"/>
    </source>
</evidence>
<dbReference type="InterPro" id="IPR050435">
    <property type="entry name" value="MZM1/LYRM7"/>
</dbReference>
<comment type="subcellular location">
    <subcellularLocation>
        <location evidence="1">Mitochondrion matrix</location>
    </subcellularLocation>
</comment>
<evidence type="ECO:0000313" key="9">
    <source>
        <dbReference type="EMBL" id="CDR45811.1"/>
    </source>
</evidence>
<protein>
    <recommendedName>
        <fullName evidence="4">Mitochondrial zinc maintenance protein 1, mitochondrial</fullName>
    </recommendedName>
</protein>
<comment type="function">
    <text evidence="8">Assembly factor required for Rieske Fe-S protein RIP1 incorporation into the cytochrome b-c1 (CIII) complex. Functions as a chaperone, binding to this subunit within the mitochondrial matrix and stabilizing it prior to its translocation and insertion into the late CIII dimeric intermediate within the mitochondrial inner membrane. Modulates the mitochondrial matrix zinc pool.</text>
</comment>
<dbReference type="GO" id="GO:0044183">
    <property type="term" value="F:protein folding chaperone"/>
    <property type="evidence" value="ECO:0007669"/>
    <property type="project" value="TreeGrafter"/>
</dbReference>
<accession>A0A061BD62</accession>
<dbReference type="EMBL" id="LK052905">
    <property type="protein sequence ID" value="CDR45811.1"/>
    <property type="molecule type" value="Genomic_DNA"/>
</dbReference>
<keyword evidence="6" id="KW-0496">Mitochondrion</keyword>
<dbReference type="OrthoDB" id="529194at2759"/>
<evidence type="ECO:0000256" key="8">
    <source>
        <dbReference type="ARBA" id="ARBA00025268"/>
    </source>
</evidence>
<name>A0A061BD62_CYBFA</name>
<evidence type="ECO:0000256" key="4">
    <source>
        <dbReference type="ARBA" id="ARBA00015108"/>
    </source>
</evidence>
<dbReference type="AlphaFoldDB" id="A0A061BD62"/>
<gene>
    <name evidence="9" type="ORF">CYFA0S_20e00474g</name>
</gene>
<dbReference type="GO" id="GO:0005759">
    <property type="term" value="C:mitochondrial matrix"/>
    <property type="evidence" value="ECO:0007669"/>
    <property type="project" value="UniProtKB-SubCell"/>
</dbReference>
<dbReference type="PANTHER" id="PTHR46749">
    <property type="entry name" value="COMPLEX III ASSEMBLY FACTOR LYRM7"/>
    <property type="match status" value="1"/>
</dbReference>
<evidence type="ECO:0000256" key="1">
    <source>
        <dbReference type="ARBA" id="ARBA00004305"/>
    </source>
</evidence>
<dbReference type="PANTHER" id="PTHR46749:SF1">
    <property type="entry name" value="COMPLEX III ASSEMBLY FACTOR LYRM7"/>
    <property type="match status" value="1"/>
</dbReference>
<evidence type="ECO:0000256" key="3">
    <source>
        <dbReference type="ARBA" id="ARBA00011589"/>
    </source>
</evidence>
<reference evidence="9" key="1">
    <citation type="journal article" date="2014" name="Genome Announc.">
        <title>Genome sequence of the yeast Cyberlindnera fabianii (Hansenula fabianii).</title>
        <authorList>
            <person name="Freel K.C."/>
            <person name="Sarilar V."/>
            <person name="Neuveglise C."/>
            <person name="Devillers H."/>
            <person name="Friedrich A."/>
            <person name="Schacherer J."/>
        </authorList>
    </citation>
    <scope>NUCLEOTIDE SEQUENCE</scope>
    <source>
        <strain evidence="9">YJS4271</strain>
    </source>
</reference>
<keyword evidence="7" id="KW-0143">Chaperone</keyword>
<dbReference type="GO" id="GO:0034551">
    <property type="term" value="P:mitochondrial respiratory chain complex III assembly"/>
    <property type="evidence" value="ECO:0007669"/>
    <property type="project" value="InterPro"/>
</dbReference>
<dbReference type="VEuPathDB" id="FungiDB:BON22_0848"/>
<dbReference type="InterPro" id="IPR045298">
    <property type="entry name" value="Complex1_LYR_LYRM7"/>
</dbReference>
<organism evidence="9">
    <name type="scientific">Cyberlindnera fabianii</name>
    <name type="common">Yeast</name>
    <name type="synonym">Hansenula fabianii</name>
    <dbReference type="NCBI Taxonomy" id="36022"/>
    <lineage>
        <taxon>Eukaryota</taxon>
        <taxon>Fungi</taxon>
        <taxon>Dikarya</taxon>
        <taxon>Ascomycota</taxon>
        <taxon>Saccharomycotina</taxon>
        <taxon>Saccharomycetes</taxon>
        <taxon>Phaffomycetales</taxon>
        <taxon>Phaffomycetaceae</taxon>
        <taxon>Cyberlindnera</taxon>
    </lineage>
</organism>